<organism evidence="3 4">
    <name type="scientific">Linnemannia gamsii</name>
    <dbReference type="NCBI Taxonomy" id="64522"/>
    <lineage>
        <taxon>Eukaryota</taxon>
        <taxon>Fungi</taxon>
        <taxon>Fungi incertae sedis</taxon>
        <taxon>Mucoromycota</taxon>
        <taxon>Mortierellomycotina</taxon>
        <taxon>Mortierellomycetes</taxon>
        <taxon>Mortierellales</taxon>
        <taxon>Mortierellaceae</taxon>
        <taxon>Linnemannia</taxon>
    </lineage>
</organism>
<proteinExistence type="predicted"/>
<reference evidence="3 4" key="1">
    <citation type="journal article" date="2020" name="Fungal Divers.">
        <title>Resolving the Mortierellaceae phylogeny through synthesis of multi-gene phylogenetics and phylogenomics.</title>
        <authorList>
            <person name="Vandepol N."/>
            <person name="Liber J."/>
            <person name="Desiro A."/>
            <person name="Na H."/>
            <person name="Kennedy M."/>
            <person name="Barry K."/>
            <person name="Grigoriev I.V."/>
            <person name="Miller A.N."/>
            <person name="O'Donnell K."/>
            <person name="Stajich J.E."/>
            <person name="Bonito G."/>
        </authorList>
    </citation>
    <scope>NUCLEOTIDE SEQUENCE [LARGE SCALE GENOMIC DNA]</scope>
    <source>
        <strain evidence="3 4">AD045</strain>
    </source>
</reference>
<sequence>MPTFAFSYNQLYTYALGSKLQMLGISSPQHGPNLQGYNQEVSHLRALVLELSWASSLRIDGIEGFEPKGSVRSDLDSSSQISVGALAGIVFGILTITLAVIFAVRRYRQRRDHAAQSSELSKIEENNPVTGLGHKTAVVEDRDSSLVSSKMSLSPSLPPPYSAFSALPRPNVSTTLGEN</sequence>
<evidence type="ECO:0000313" key="3">
    <source>
        <dbReference type="EMBL" id="KAG0285283.1"/>
    </source>
</evidence>
<evidence type="ECO:0000256" key="2">
    <source>
        <dbReference type="SAM" id="Phobius"/>
    </source>
</evidence>
<keyword evidence="2" id="KW-0472">Membrane</keyword>
<gene>
    <name evidence="3" type="ORF">BGZ96_010441</name>
</gene>
<name>A0ABQ7JU70_9FUNG</name>
<evidence type="ECO:0000256" key="1">
    <source>
        <dbReference type="SAM" id="MobiDB-lite"/>
    </source>
</evidence>
<keyword evidence="4" id="KW-1185">Reference proteome</keyword>
<dbReference type="Proteomes" id="UP001194696">
    <property type="component" value="Unassembled WGS sequence"/>
</dbReference>
<feature type="region of interest" description="Disordered" evidence="1">
    <location>
        <begin position="149"/>
        <end position="179"/>
    </location>
</feature>
<feature type="transmembrane region" description="Helical" evidence="2">
    <location>
        <begin position="81"/>
        <end position="104"/>
    </location>
</feature>
<comment type="caution">
    <text evidence="3">The sequence shown here is derived from an EMBL/GenBank/DDBJ whole genome shotgun (WGS) entry which is preliminary data.</text>
</comment>
<evidence type="ECO:0000313" key="4">
    <source>
        <dbReference type="Proteomes" id="UP001194696"/>
    </source>
</evidence>
<keyword evidence="2" id="KW-1133">Transmembrane helix</keyword>
<keyword evidence="2" id="KW-0812">Transmembrane</keyword>
<protein>
    <submittedName>
        <fullName evidence="3">Uncharacterized protein</fullName>
    </submittedName>
</protein>
<accession>A0ABQ7JU70</accession>
<dbReference type="EMBL" id="JAAAIM010000683">
    <property type="protein sequence ID" value="KAG0285283.1"/>
    <property type="molecule type" value="Genomic_DNA"/>
</dbReference>